<gene>
    <name evidence="1" type="ORF">SFRICE_031414</name>
</gene>
<proteinExistence type="predicted"/>
<accession>A0A2H1X090</accession>
<evidence type="ECO:0000313" key="1">
    <source>
        <dbReference type="EMBL" id="SOQ58697.1"/>
    </source>
</evidence>
<name>A0A2H1X090_SPOFR</name>
<dbReference type="AlphaFoldDB" id="A0A2H1X090"/>
<reference evidence="1" key="1">
    <citation type="submission" date="2016-07" db="EMBL/GenBank/DDBJ databases">
        <authorList>
            <person name="Bretaudeau A."/>
        </authorList>
    </citation>
    <scope>NUCLEOTIDE SEQUENCE</scope>
    <source>
        <strain evidence="1">Rice</strain>
        <tissue evidence="1">Whole body</tissue>
    </source>
</reference>
<sequence>MTLSINVIGKTSILAITFFGCIPQNTLGTSYATAIVKHIAGKRADGSPDGKQSAPLMDTRNTKGVTNALLAFWGA</sequence>
<organism evidence="1">
    <name type="scientific">Spodoptera frugiperda</name>
    <name type="common">Fall armyworm</name>
    <dbReference type="NCBI Taxonomy" id="7108"/>
    <lineage>
        <taxon>Eukaryota</taxon>
        <taxon>Metazoa</taxon>
        <taxon>Ecdysozoa</taxon>
        <taxon>Arthropoda</taxon>
        <taxon>Hexapoda</taxon>
        <taxon>Insecta</taxon>
        <taxon>Pterygota</taxon>
        <taxon>Neoptera</taxon>
        <taxon>Endopterygota</taxon>
        <taxon>Lepidoptera</taxon>
        <taxon>Glossata</taxon>
        <taxon>Ditrysia</taxon>
        <taxon>Noctuoidea</taxon>
        <taxon>Noctuidae</taxon>
        <taxon>Amphipyrinae</taxon>
        <taxon>Spodoptera</taxon>
    </lineage>
</organism>
<protein>
    <submittedName>
        <fullName evidence="1">SFRICE_031414</fullName>
    </submittedName>
</protein>
<dbReference type="EMBL" id="ODYU01012406">
    <property type="protein sequence ID" value="SOQ58697.1"/>
    <property type="molecule type" value="Genomic_DNA"/>
</dbReference>